<evidence type="ECO:0000256" key="1">
    <source>
        <dbReference type="SAM" id="MobiDB-lite"/>
    </source>
</evidence>
<sequence length="408" mass="42167">MPLPYAAVSRRAVLALGLTAGLAAACGSPSDPGPAPWQARLRSGTDDRPREVAVLGDSIAFGGGQWGSSAPKWQHSFVGRLRTALEPASGDAGTGWVFLNQALWPTTALNRGWDPRLAVVGDVAKVERGLFRRTCARVPAAASGRAPAAYVELTASGTSFSVLALADPTGRARPLVSVDGAEPLRLSGGPEDTRTPDVAPRTGLHPGHVVTDVPTPGGGPHTLRVWGDGGAVDLVALRASTGTGRLVVTSAAVSGESLGTFCGPGADDEQGGTTGLAFLDTLRADLLLVELGANDYNAGRPLAPVRDELLAVVARQRAWGGDVALLFPPISSPTLYKGGDAPTYAAYAAMFGEVARDQSVPFLDLTHLWGATFEESSALRPARYADAIHPSDAGATDIAERCRAFLGL</sequence>
<dbReference type="Pfam" id="PF13472">
    <property type="entry name" value="Lipase_GDSL_2"/>
    <property type="match status" value="1"/>
</dbReference>
<dbReference type="RefSeq" id="WP_157720088.1">
    <property type="nucleotide sequence ID" value="NZ_LT629799.1"/>
</dbReference>
<evidence type="ECO:0000313" key="5">
    <source>
        <dbReference type="Proteomes" id="UP000198825"/>
    </source>
</evidence>
<evidence type="ECO:0000313" key="4">
    <source>
        <dbReference type="EMBL" id="SDV03130.1"/>
    </source>
</evidence>
<feature type="signal peptide" evidence="2">
    <location>
        <begin position="1"/>
        <end position="25"/>
    </location>
</feature>
<dbReference type="AlphaFoldDB" id="A0A1H2NCJ3"/>
<feature type="domain" description="SGNH hydrolase-type esterase" evidence="3">
    <location>
        <begin position="221"/>
        <end position="395"/>
    </location>
</feature>
<proteinExistence type="predicted"/>
<feature type="region of interest" description="Disordered" evidence="1">
    <location>
        <begin position="181"/>
        <end position="218"/>
    </location>
</feature>
<evidence type="ECO:0000256" key="2">
    <source>
        <dbReference type="SAM" id="SignalP"/>
    </source>
</evidence>
<dbReference type="InterPro" id="IPR036514">
    <property type="entry name" value="SGNH_hydro_sf"/>
</dbReference>
<dbReference type="STRING" id="546874.SAMN04488544_3749"/>
<feature type="region of interest" description="Disordered" evidence="1">
    <location>
        <begin position="27"/>
        <end position="46"/>
    </location>
</feature>
<protein>
    <submittedName>
        <fullName evidence="4">Lysophospholipase L1</fullName>
    </submittedName>
</protein>
<dbReference type="EMBL" id="LT629799">
    <property type="protein sequence ID" value="SDV03130.1"/>
    <property type="molecule type" value="Genomic_DNA"/>
</dbReference>
<gene>
    <name evidence="4" type="ORF">SAMN04488544_3749</name>
</gene>
<name>A0A1H2NCJ3_9ACTN</name>
<dbReference type="InterPro" id="IPR013830">
    <property type="entry name" value="SGNH_hydro"/>
</dbReference>
<reference evidence="5" key="1">
    <citation type="submission" date="2016-10" db="EMBL/GenBank/DDBJ databases">
        <authorList>
            <person name="Varghese N."/>
            <person name="Submissions S."/>
        </authorList>
    </citation>
    <scope>NUCLEOTIDE SEQUENCE [LARGE SCALE GENOMIC DNA]</scope>
    <source>
        <strain evidence="5">DSM 21743</strain>
    </source>
</reference>
<evidence type="ECO:0000259" key="3">
    <source>
        <dbReference type="Pfam" id="PF13472"/>
    </source>
</evidence>
<dbReference type="OrthoDB" id="7502553at2"/>
<dbReference type="Proteomes" id="UP000198825">
    <property type="component" value="Chromosome I"/>
</dbReference>
<keyword evidence="5" id="KW-1185">Reference proteome</keyword>
<accession>A0A1H2NCJ3</accession>
<feature type="chain" id="PRO_5009281423" evidence="2">
    <location>
        <begin position="26"/>
        <end position="408"/>
    </location>
</feature>
<dbReference type="SUPFAM" id="SSF52266">
    <property type="entry name" value="SGNH hydrolase"/>
    <property type="match status" value="1"/>
</dbReference>
<organism evidence="4 5">
    <name type="scientific">Microlunatus sagamiharensis</name>
    <dbReference type="NCBI Taxonomy" id="546874"/>
    <lineage>
        <taxon>Bacteria</taxon>
        <taxon>Bacillati</taxon>
        <taxon>Actinomycetota</taxon>
        <taxon>Actinomycetes</taxon>
        <taxon>Propionibacteriales</taxon>
        <taxon>Propionibacteriaceae</taxon>
        <taxon>Microlunatus</taxon>
    </lineage>
</organism>
<dbReference type="Gene3D" id="3.40.50.1110">
    <property type="entry name" value="SGNH hydrolase"/>
    <property type="match status" value="1"/>
</dbReference>
<keyword evidence="2" id="KW-0732">Signal</keyword>